<evidence type="ECO:0000313" key="1">
    <source>
        <dbReference type="EMBL" id="PKI57760.1"/>
    </source>
</evidence>
<dbReference type="Proteomes" id="UP000233551">
    <property type="component" value="Unassembled WGS sequence"/>
</dbReference>
<organism evidence="1 2">
    <name type="scientific">Punica granatum</name>
    <name type="common">Pomegranate</name>
    <dbReference type="NCBI Taxonomy" id="22663"/>
    <lineage>
        <taxon>Eukaryota</taxon>
        <taxon>Viridiplantae</taxon>
        <taxon>Streptophyta</taxon>
        <taxon>Embryophyta</taxon>
        <taxon>Tracheophyta</taxon>
        <taxon>Spermatophyta</taxon>
        <taxon>Magnoliopsida</taxon>
        <taxon>eudicotyledons</taxon>
        <taxon>Gunneridae</taxon>
        <taxon>Pentapetalae</taxon>
        <taxon>rosids</taxon>
        <taxon>malvids</taxon>
        <taxon>Myrtales</taxon>
        <taxon>Lythraceae</taxon>
        <taxon>Punica</taxon>
    </lineage>
</organism>
<comment type="caution">
    <text evidence="1">The sequence shown here is derived from an EMBL/GenBank/DDBJ whole genome shotgun (WGS) entry which is preliminary data.</text>
</comment>
<sequence length="97" mass="10529">MESGAAMFFPPPISTRKSTTPTITREVVPQGGADLVLVGLLDWHCGRGHSPLRLEPYNGDHRPAGPTWVTRRATGWAPTGRASSLGMHVIVKGSRWK</sequence>
<accession>A0A2I0JPF5</accession>
<proteinExistence type="predicted"/>
<gene>
    <name evidence="1" type="ORF">CRG98_021827</name>
</gene>
<protein>
    <submittedName>
        <fullName evidence="1">Uncharacterized protein</fullName>
    </submittedName>
</protein>
<dbReference type="EMBL" id="PGOL01001490">
    <property type="protein sequence ID" value="PKI57760.1"/>
    <property type="molecule type" value="Genomic_DNA"/>
</dbReference>
<keyword evidence="2" id="KW-1185">Reference proteome</keyword>
<reference evidence="1 2" key="1">
    <citation type="submission" date="2017-11" db="EMBL/GenBank/DDBJ databases">
        <title>De-novo sequencing of pomegranate (Punica granatum L.) genome.</title>
        <authorList>
            <person name="Akparov Z."/>
            <person name="Amiraslanov A."/>
            <person name="Hajiyeva S."/>
            <person name="Abbasov M."/>
            <person name="Kaur K."/>
            <person name="Hamwieh A."/>
            <person name="Solovyev V."/>
            <person name="Salamov A."/>
            <person name="Braich B."/>
            <person name="Kosarev P."/>
            <person name="Mahmoud A."/>
            <person name="Hajiyev E."/>
            <person name="Babayeva S."/>
            <person name="Izzatullayeva V."/>
            <person name="Mammadov A."/>
            <person name="Mammadov A."/>
            <person name="Sharifova S."/>
            <person name="Ojaghi J."/>
            <person name="Eynullazada K."/>
            <person name="Bayramov B."/>
            <person name="Abdulazimova A."/>
            <person name="Shahmuradov I."/>
        </authorList>
    </citation>
    <scope>NUCLEOTIDE SEQUENCE [LARGE SCALE GENOMIC DNA]</scope>
    <source>
        <strain evidence="2">cv. AG2017</strain>
        <tissue evidence="1">Leaf</tissue>
    </source>
</reference>
<evidence type="ECO:0000313" key="2">
    <source>
        <dbReference type="Proteomes" id="UP000233551"/>
    </source>
</evidence>
<dbReference type="AlphaFoldDB" id="A0A2I0JPF5"/>
<name>A0A2I0JPF5_PUNGR</name>